<evidence type="ECO:0000313" key="3">
    <source>
        <dbReference type="EMBL" id="KAF5945948.1"/>
    </source>
</evidence>
<name>A0A7J7H2J3_CAMSI</name>
<reference evidence="3 4" key="2">
    <citation type="submission" date="2020-07" db="EMBL/GenBank/DDBJ databases">
        <title>Genome assembly of wild tea tree DASZ reveals pedigree and selection history of tea varieties.</title>
        <authorList>
            <person name="Zhang W."/>
        </authorList>
    </citation>
    <scope>NUCLEOTIDE SEQUENCE [LARGE SCALE GENOMIC DNA]</scope>
    <source>
        <strain evidence="4">cv. G240</strain>
        <tissue evidence="3">Leaf</tissue>
    </source>
</reference>
<feature type="compositionally biased region" description="Basic and acidic residues" evidence="2">
    <location>
        <begin position="91"/>
        <end position="105"/>
    </location>
</feature>
<evidence type="ECO:0000256" key="2">
    <source>
        <dbReference type="SAM" id="MobiDB-lite"/>
    </source>
</evidence>
<dbReference type="Proteomes" id="UP000593564">
    <property type="component" value="Unassembled WGS sequence"/>
</dbReference>
<protein>
    <submittedName>
        <fullName evidence="3">Uncharacterized protein</fullName>
    </submittedName>
</protein>
<evidence type="ECO:0000256" key="1">
    <source>
        <dbReference type="ARBA" id="ARBA00010502"/>
    </source>
</evidence>
<dbReference type="InterPro" id="IPR008406">
    <property type="entry name" value="DRM/ARP"/>
</dbReference>
<accession>A0A7J7H2J3</accession>
<evidence type="ECO:0000313" key="4">
    <source>
        <dbReference type="Proteomes" id="UP000593564"/>
    </source>
</evidence>
<dbReference type="AlphaFoldDB" id="A0A7J7H2J3"/>
<dbReference type="PANTHER" id="PTHR33565:SF1">
    <property type="entry name" value="DORMANCY-ASSOCIATED PROTEIN HOMOLOG 3"/>
    <property type="match status" value="1"/>
</dbReference>
<dbReference type="Pfam" id="PF05564">
    <property type="entry name" value="Auxin_repressed"/>
    <property type="match status" value="1"/>
</dbReference>
<comment type="caution">
    <text evidence="3">The sequence shown here is derived from an EMBL/GenBank/DDBJ whole genome shotgun (WGS) entry which is preliminary data.</text>
</comment>
<sequence length="123" mass="13394">MSLLDQLWDDTVAGPRPESGLGRLRKQPSFTFRPVFGKESDGGSTEEVMKVTRRIMIVKPPPVQGTNQNGSPPVSPAGSTPPVSPFAGGKEFQKFRRRSMSDAYEKTNNGIGGHRSPRPPCDL</sequence>
<reference evidence="4" key="1">
    <citation type="journal article" date="2020" name="Nat. Commun.">
        <title>Genome assembly of wild tea tree DASZ reveals pedigree and selection history of tea varieties.</title>
        <authorList>
            <person name="Zhang W."/>
            <person name="Zhang Y."/>
            <person name="Qiu H."/>
            <person name="Guo Y."/>
            <person name="Wan H."/>
            <person name="Zhang X."/>
            <person name="Scossa F."/>
            <person name="Alseekh S."/>
            <person name="Zhang Q."/>
            <person name="Wang P."/>
            <person name="Xu L."/>
            <person name="Schmidt M.H."/>
            <person name="Jia X."/>
            <person name="Li D."/>
            <person name="Zhu A."/>
            <person name="Guo F."/>
            <person name="Chen W."/>
            <person name="Ni D."/>
            <person name="Usadel B."/>
            <person name="Fernie A.R."/>
            <person name="Wen W."/>
        </authorList>
    </citation>
    <scope>NUCLEOTIDE SEQUENCE [LARGE SCALE GENOMIC DNA]</scope>
    <source>
        <strain evidence="4">cv. G240</strain>
    </source>
</reference>
<proteinExistence type="inferred from homology"/>
<keyword evidence="4" id="KW-1185">Reference proteome</keyword>
<feature type="region of interest" description="Disordered" evidence="2">
    <location>
        <begin position="59"/>
        <end position="123"/>
    </location>
</feature>
<gene>
    <name evidence="3" type="ORF">HYC85_016176</name>
</gene>
<organism evidence="3 4">
    <name type="scientific">Camellia sinensis</name>
    <name type="common">Tea plant</name>
    <name type="synonym">Thea sinensis</name>
    <dbReference type="NCBI Taxonomy" id="4442"/>
    <lineage>
        <taxon>Eukaryota</taxon>
        <taxon>Viridiplantae</taxon>
        <taxon>Streptophyta</taxon>
        <taxon>Embryophyta</taxon>
        <taxon>Tracheophyta</taxon>
        <taxon>Spermatophyta</taxon>
        <taxon>Magnoliopsida</taxon>
        <taxon>eudicotyledons</taxon>
        <taxon>Gunneridae</taxon>
        <taxon>Pentapetalae</taxon>
        <taxon>asterids</taxon>
        <taxon>Ericales</taxon>
        <taxon>Theaceae</taxon>
        <taxon>Camellia</taxon>
    </lineage>
</organism>
<feature type="region of interest" description="Disordered" evidence="2">
    <location>
        <begin position="1"/>
        <end position="27"/>
    </location>
</feature>
<comment type="similarity">
    <text evidence="1">Belongs to the DRM1/ARP family.</text>
</comment>
<dbReference type="EMBL" id="JACBKZ010000007">
    <property type="protein sequence ID" value="KAF5945948.1"/>
    <property type="molecule type" value="Genomic_DNA"/>
</dbReference>
<dbReference type="PANTHER" id="PTHR33565">
    <property type="entry name" value="DORMANCY-ASSOCIATED PROTEIN 1"/>
    <property type="match status" value="1"/>
</dbReference>